<evidence type="ECO:0000313" key="2">
    <source>
        <dbReference type="Proteomes" id="UP000052015"/>
    </source>
</evidence>
<dbReference type="EMBL" id="LKHP01000033">
    <property type="protein sequence ID" value="KRQ85787.1"/>
    <property type="molecule type" value="Genomic_DNA"/>
</dbReference>
<dbReference type="AlphaFoldDB" id="A0A0R3JQR3"/>
<proteinExistence type="predicted"/>
<dbReference type="RefSeq" id="WP_057979705.1">
    <property type="nucleotide sequence ID" value="NZ_LKHP01000033.1"/>
</dbReference>
<sequence length="126" mass="14592">MEELKIILDKLSDLRSKMNGNNIKDNDKVVILTGVFLQLMSSRELFRKNSEVVEFLAINLQELKIAEYCKKSRPILLGKIANFLLNETDKYDLDEMLNLTYSFISNAIENKGDNLTWSDLIKTFKL</sequence>
<dbReference type="Proteomes" id="UP000052015">
    <property type="component" value="Unassembled WGS sequence"/>
</dbReference>
<keyword evidence="2" id="KW-1185">Reference proteome</keyword>
<comment type="caution">
    <text evidence="1">The sequence shown here is derived from an EMBL/GenBank/DDBJ whole genome shotgun (WGS) entry which is preliminary data.</text>
</comment>
<dbReference type="OrthoDB" id="2087672at2"/>
<organism evidence="1 2">
    <name type="scientific">Caloramator mitchellensis</name>
    <dbReference type="NCBI Taxonomy" id="908809"/>
    <lineage>
        <taxon>Bacteria</taxon>
        <taxon>Bacillati</taxon>
        <taxon>Bacillota</taxon>
        <taxon>Clostridia</taxon>
        <taxon>Eubacteriales</taxon>
        <taxon>Clostridiaceae</taxon>
        <taxon>Caloramator</taxon>
    </lineage>
</organism>
<accession>A0A0R3JQR3</accession>
<protein>
    <submittedName>
        <fullName evidence="1">Uncharacterized protein</fullName>
    </submittedName>
</protein>
<name>A0A0R3JQR3_CALMK</name>
<reference evidence="1 2" key="1">
    <citation type="submission" date="2015-09" db="EMBL/GenBank/DDBJ databases">
        <title>Draft genome sequence of a Caloramator mitchellensis, a moderate thermophile from the Great Artesian Basin of Australia.</title>
        <authorList>
            <person name="Patel B.K."/>
        </authorList>
    </citation>
    <scope>NUCLEOTIDE SEQUENCE [LARGE SCALE GENOMIC DNA]</scope>
    <source>
        <strain evidence="1 2">VF08</strain>
    </source>
</reference>
<dbReference type="STRING" id="908809.ABG79_02442"/>
<gene>
    <name evidence="1" type="ORF">ABG79_02442</name>
</gene>
<evidence type="ECO:0000313" key="1">
    <source>
        <dbReference type="EMBL" id="KRQ85787.1"/>
    </source>
</evidence>